<dbReference type="PROSITE" id="PS50011">
    <property type="entry name" value="PROTEIN_KINASE_DOM"/>
    <property type="match status" value="1"/>
</dbReference>
<keyword evidence="13" id="KW-0464">Manganese</keyword>
<dbReference type="PRINTS" id="PR00653">
    <property type="entry name" value="ACTIVIN2R"/>
</dbReference>
<keyword evidence="13" id="KW-0460">Magnesium</keyword>
<dbReference type="Pfam" id="PF01064">
    <property type="entry name" value="Activin_recp"/>
    <property type="match status" value="1"/>
</dbReference>
<evidence type="ECO:0000256" key="11">
    <source>
        <dbReference type="ARBA" id="ARBA00023136"/>
    </source>
</evidence>
<evidence type="ECO:0000313" key="16">
    <source>
        <dbReference type="Proteomes" id="UP000694941"/>
    </source>
</evidence>
<dbReference type="RefSeq" id="XP_022256723.1">
    <property type="nucleotide sequence ID" value="XM_022401015.1"/>
</dbReference>
<evidence type="ECO:0000256" key="9">
    <source>
        <dbReference type="ARBA" id="ARBA00022840"/>
    </source>
</evidence>
<evidence type="ECO:0000256" key="5">
    <source>
        <dbReference type="ARBA" id="ARBA00022692"/>
    </source>
</evidence>
<name>A0ABM1TLG6_LIMPO</name>
<dbReference type="CDD" id="cd23615">
    <property type="entry name" value="TFP_LU_ECD_ACVR2"/>
    <property type="match status" value="1"/>
</dbReference>
<keyword evidence="12 13" id="KW-0675">Receptor</keyword>
<dbReference type="PANTHER" id="PTHR23255:SF98">
    <property type="entry name" value="SERINE_THREONINE-PROTEIN KINASE RECEPTOR"/>
    <property type="match status" value="1"/>
</dbReference>
<dbReference type="SUPFAM" id="SSF57302">
    <property type="entry name" value="Snake toxin-like"/>
    <property type="match status" value="1"/>
</dbReference>
<keyword evidence="6 14" id="KW-0732">Signal</keyword>
<dbReference type="InterPro" id="IPR000719">
    <property type="entry name" value="Prot_kinase_dom"/>
</dbReference>
<keyword evidence="16" id="KW-1185">Reference proteome</keyword>
<dbReference type="EC" id="2.7.11.30" evidence="13"/>
<dbReference type="Pfam" id="PF00069">
    <property type="entry name" value="Pkinase"/>
    <property type="match status" value="1"/>
</dbReference>
<feature type="transmembrane region" description="Helical" evidence="13">
    <location>
        <begin position="156"/>
        <end position="177"/>
    </location>
</feature>
<dbReference type="CDD" id="cd14053">
    <property type="entry name" value="STKc_ACVR2"/>
    <property type="match status" value="1"/>
</dbReference>
<evidence type="ECO:0000256" key="12">
    <source>
        <dbReference type="ARBA" id="ARBA00023170"/>
    </source>
</evidence>
<keyword evidence="8 13" id="KW-0418">Kinase</keyword>
<evidence type="ECO:0000256" key="3">
    <source>
        <dbReference type="ARBA" id="ARBA00022527"/>
    </source>
</evidence>
<evidence type="ECO:0000256" key="7">
    <source>
        <dbReference type="ARBA" id="ARBA00022741"/>
    </source>
</evidence>
<dbReference type="InterPro" id="IPR011009">
    <property type="entry name" value="Kinase-like_dom_sf"/>
</dbReference>
<comment type="similarity">
    <text evidence="2 13">Belongs to the protein kinase superfamily. TKL Ser/Thr protein kinase family. TGFB receptor subfamily.</text>
</comment>
<dbReference type="Proteomes" id="UP000694941">
    <property type="component" value="Unplaced"/>
</dbReference>
<dbReference type="GeneID" id="106472446"/>
<reference evidence="17 18" key="1">
    <citation type="submission" date="2025-05" db="UniProtKB">
        <authorList>
            <consortium name="RefSeq"/>
        </authorList>
    </citation>
    <scope>IDENTIFICATION</scope>
    <source>
        <tissue evidence="17 18">Muscle</tissue>
    </source>
</reference>
<dbReference type="InterPro" id="IPR008271">
    <property type="entry name" value="Ser/Thr_kinase_AS"/>
</dbReference>
<protein>
    <recommendedName>
        <fullName evidence="13">Serine/threonine-protein kinase receptor</fullName>
        <ecNumber evidence="13">2.7.11.30</ecNumber>
    </recommendedName>
</protein>
<evidence type="ECO:0000256" key="8">
    <source>
        <dbReference type="ARBA" id="ARBA00022777"/>
    </source>
</evidence>
<dbReference type="Gene3D" id="2.10.60.10">
    <property type="entry name" value="CD59"/>
    <property type="match status" value="1"/>
</dbReference>
<dbReference type="Gene3D" id="1.10.510.10">
    <property type="entry name" value="Transferase(Phosphotransferase) domain 1"/>
    <property type="match status" value="1"/>
</dbReference>
<evidence type="ECO:0000256" key="14">
    <source>
        <dbReference type="SAM" id="SignalP"/>
    </source>
</evidence>
<dbReference type="Gene3D" id="3.30.200.20">
    <property type="entry name" value="Phosphorylase Kinase, domain 1"/>
    <property type="match status" value="1"/>
</dbReference>
<evidence type="ECO:0000313" key="17">
    <source>
        <dbReference type="RefSeq" id="XP_022256722.1"/>
    </source>
</evidence>
<keyword evidence="10 13" id="KW-1133">Transmembrane helix</keyword>
<keyword evidence="13" id="KW-0479">Metal-binding</keyword>
<evidence type="ECO:0000256" key="4">
    <source>
        <dbReference type="ARBA" id="ARBA00022679"/>
    </source>
</evidence>
<dbReference type="PROSITE" id="PS00108">
    <property type="entry name" value="PROTEIN_KINASE_ST"/>
    <property type="match status" value="1"/>
</dbReference>
<feature type="domain" description="Protein kinase" evidence="15">
    <location>
        <begin position="208"/>
        <end position="498"/>
    </location>
</feature>
<comment type="cofactor">
    <cofactor evidence="13">
        <name>Mg(2+)</name>
        <dbReference type="ChEBI" id="CHEBI:18420"/>
    </cofactor>
    <cofactor evidence="13">
        <name>Mn(2+)</name>
        <dbReference type="ChEBI" id="CHEBI:29035"/>
    </cofactor>
</comment>
<dbReference type="InterPro" id="IPR045860">
    <property type="entry name" value="Snake_toxin-like_sf"/>
</dbReference>
<proteinExistence type="inferred from homology"/>
<organism evidence="16 17">
    <name type="scientific">Limulus polyphemus</name>
    <name type="common">Atlantic horseshoe crab</name>
    <dbReference type="NCBI Taxonomy" id="6850"/>
    <lineage>
        <taxon>Eukaryota</taxon>
        <taxon>Metazoa</taxon>
        <taxon>Ecdysozoa</taxon>
        <taxon>Arthropoda</taxon>
        <taxon>Chelicerata</taxon>
        <taxon>Merostomata</taxon>
        <taxon>Xiphosura</taxon>
        <taxon>Limulidae</taxon>
        <taxon>Limulus</taxon>
    </lineage>
</organism>
<keyword evidence="9 13" id="KW-0067">ATP-binding</keyword>
<keyword evidence="4 13" id="KW-0808">Transferase</keyword>
<evidence type="ECO:0000256" key="6">
    <source>
        <dbReference type="ARBA" id="ARBA00022729"/>
    </source>
</evidence>
<evidence type="ECO:0000259" key="15">
    <source>
        <dbReference type="PROSITE" id="PS50011"/>
    </source>
</evidence>
<dbReference type="InterPro" id="IPR000472">
    <property type="entry name" value="Activin_recp"/>
</dbReference>
<comment type="catalytic activity">
    <reaction evidence="13">
        <text>L-threonyl-[receptor-protein] + ATP = O-phospho-L-threonyl-[receptor-protein] + ADP + H(+)</text>
        <dbReference type="Rhea" id="RHEA:44880"/>
        <dbReference type="Rhea" id="RHEA-COMP:11024"/>
        <dbReference type="Rhea" id="RHEA-COMP:11025"/>
        <dbReference type="ChEBI" id="CHEBI:15378"/>
        <dbReference type="ChEBI" id="CHEBI:30013"/>
        <dbReference type="ChEBI" id="CHEBI:30616"/>
        <dbReference type="ChEBI" id="CHEBI:61977"/>
        <dbReference type="ChEBI" id="CHEBI:456216"/>
        <dbReference type="EC" id="2.7.11.30"/>
    </reaction>
</comment>
<feature type="signal peptide" evidence="14">
    <location>
        <begin position="1"/>
        <end position="19"/>
    </location>
</feature>
<evidence type="ECO:0000256" key="1">
    <source>
        <dbReference type="ARBA" id="ARBA00004479"/>
    </source>
</evidence>
<evidence type="ECO:0000256" key="2">
    <source>
        <dbReference type="ARBA" id="ARBA00009605"/>
    </source>
</evidence>
<keyword evidence="5 13" id="KW-0812">Transmembrane</keyword>
<dbReference type="PANTHER" id="PTHR23255">
    <property type="entry name" value="TRANSFORMING GROWTH FACTOR-BETA RECEPTOR TYPE I AND II"/>
    <property type="match status" value="1"/>
</dbReference>
<dbReference type="SUPFAM" id="SSF56112">
    <property type="entry name" value="Protein kinase-like (PK-like)"/>
    <property type="match status" value="1"/>
</dbReference>
<gene>
    <name evidence="17 18" type="primary">LOC106472446</name>
</gene>
<accession>A0ABM1TLG6</accession>
<comment type="subcellular location">
    <subcellularLocation>
        <location evidence="1 13">Membrane</location>
        <topology evidence="1 13">Single-pass type I membrane protein</topology>
    </subcellularLocation>
</comment>
<dbReference type="RefSeq" id="XP_022256722.1">
    <property type="nucleotide sequence ID" value="XM_022401014.1"/>
</dbReference>
<sequence>MSTFHKCSIFMLCLGLALAVRTTTRSSPMSCEYYNETACKNSRYSVGCNGTEDCKSLSPDKGNQCYILWQKGPEGFNIKLKGCWVGNRHDCTAGSTCTETQKDPNIKLLFCCCEGDMCNNNMIRTDPPEVLTSEATVSFSTSVPLSVPGNHVLNTFLYTLVPLLGITLVLIVAYWVYRHHKMAYFNEVPTIDPSPLPPPSPPLGLKPVQLLEVKAQGRFGAVWKAQMLNEFVAVKIHPPQDKNSWQVEKEIFQLPQMKHDNILSFIAAEKRGDTFQLEYWLITAYHEKGSLSDYLKANVVSWSEVLSITDSISRGLMHLHEELPPTRLEAYKPSIAHRDFKSKNVLLKNNMIACIADFGLALVFLAGQSPGDTHGQVGTRRYMAPEVLEGAISFNRDAFLRIDMYACGLVLWELLSRCSAQDGPIGEYMLPFEEEVGQHPTLEDMQETVVQKKARPKFKNMWKKHPGMAALCSTIEECWDHDAEARLSASCVQERITLLYKSVALDMGSEFLTTTDLKNPTTTSEKLPALACSQLVPYSKEPSLLPPIDPVVPFSNNKVM</sequence>
<keyword evidence="11 13" id="KW-0472">Membrane</keyword>
<keyword evidence="7 13" id="KW-0547">Nucleotide-binding</keyword>
<evidence type="ECO:0000313" key="18">
    <source>
        <dbReference type="RefSeq" id="XP_022256723.1"/>
    </source>
</evidence>
<evidence type="ECO:0000256" key="10">
    <source>
        <dbReference type="ARBA" id="ARBA00022989"/>
    </source>
</evidence>
<feature type="chain" id="PRO_5045023265" description="Serine/threonine-protein kinase receptor" evidence="14">
    <location>
        <begin position="20"/>
        <end position="560"/>
    </location>
</feature>
<dbReference type="InterPro" id="IPR000333">
    <property type="entry name" value="TGFB_receptor"/>
</dbReference>
<evidence type="ECO:0000256" key="13">
    <source>
        <dbReference type="RuleBase" id="RU361271"/>
    </source>
</evidence>
<keyword evidence="3 13" id="KW-0723">Serine/threonine-protein kinase</keyword>